<dbReference type="Proteomes" id="UP000198339">
    <property type="component" value="Unassembled WGS sequence"/>
</dbReference>
<dbReference type="AlphaFoldDB" id="A0A239GYF3"/>
<evidence type="ECO:0000256" key="1">
    <source>
        <dbReference type="SAM" id="SignalP"/>
    </source>
</evidence>
<keyword evidence="3" id="KW-1185">Reference proteome</keyword>
<proteinExistence type="predicted"/>
<protein>
    <recommendedName>
        <fullName evidence="4">Lipoprotein</fullName>
    </recommendedName>
</protein>
<accession>A0A239GYF3</accession>
<evidence type="ECO:0000313" key="2">
    <source>
        <dbReference type="EMBL" id="SNS74229.1"/>
    </source>
</evidence>
<name>A0A239GYF3_9SPHN</name>
<dbReference type="RefSeq" id="WP_141133936.1">
    <property type="nucleotide sequence ID" value="NZ_FZPA01000004.1"/>
</dbReference>
<keyword evidence="1" id="KW-0732">Signal</keyword>
<gene>
    <name evidence="2" type="ORF">SAMN06295955_104166</name>
</gene>
<dbReference type="EMBL" id="FZPA01000004">
    <property type="protein sequence ID" value="SNS74229.1"/>
    <property type="molecule type" value="Genomic_DNA"/>
</dbReference>
<sequence length="104" mass="10662">MSLQSFAARRALLPLAGLAALTGCGEAEKAFDDGYKTQFVESFTKTCQSSATKGGAPADVAASVCQCAADELVAKYGPGELLSLSDEEALPVMQGCARQAGLEV</sequence>
<feature type="signal peptide" evidence="1">
    <location>
        <begin position="1"/>
        <end position="19"/>
    </location>
</feature>
<feature type="chain" id="PRO_5012195931" description="Lipoprotein" evidence="1">
    <location>
        <begin position="20"/>
        <end position="104"/>
    </location>
</feature>
<evidence type="ECO:0000313" key="3">
    <source>
        <dbReference type="Proteomes" id="UP000198339"/>
    </source>
</evidence>
<evidence type="ECO:0008006" key="4">
    <source>
        <dbReference type="Google" id="ProtNLM"/>
    </source>
</evidence>
<reference evidence="2 3" key="1">
    <citation type="submission" date="2017-06" db="EMBL/GenBank/DDBJ databases">
        <authorList>
            <person name="Kim H.J."/>
            <person name="Triplett B.A."/>
        </authorList>
    </citation>
    <scope>NUCLEOTIDE SEQUENCE [LARGE SCALE GENOMIC DNA]</scope>
    <source>
        <strain evidence="2 3">DS15</strain>
    </source>
</reference>
<dbReference type="OrthoDB" id="7450997at2"/>
<organism evidence="2 3">
    <name type="scientific">Sphingopyxis indica</name>
    <dbReference type="NCBI Taxonomy" id="436663"/>
    <lineage>
        <taxon>Bacteria</taxon>
        <taxon>Pseudomonadati</taxon>
        <taxon>Pseudomonadota</taxon>
        <taxon>Alphaproteobacteria</taxon>
        <taxon>Sphingomonadales</taxon>
        <taxon>Sphingomonadaceae</taxon>
        <taxon>Sphingopyxis</taxon>
    </lineage>
</organism>